<keyword evidence="1" id="KW-0808">Transferase</keyword>
<dbReference type="PANTHER" id="PTHR23416:SF78">
    <property type="entry name" value="LIPOPOLYSACCHARIDE BIOSYNTHESIS O-ACETYL TRANSFERASE WBBJ-RELATED"/>
    <property type="match status" value="1"/>
</dbReference>
<keyword evidence="1" id="KW-0012">Acyltransferase</keyword>
<dbReference type="GO" id="GO:0016746">
    <property type="term" value="F:acyltransferase activity"/>
    <property type="evidence" value="ECO:0007669"/>
    <property type="project" value="UniProtKB-KW"/>
</dbReference>
<dbReference type="Pfam" id="PF00132">
    <property type="entry name" value="Hexapep"/>
    <property type="match status" value="1"/>
</dbReference>
<proteinExistence type="predicted"/>
<dbReference type="InterPro" id="IPR011004">
    <property type="entry name" value="Trimer_LpxA-like_sf"/>
</dbReference>
<dbReference type="InterPro" id="IPR001451">
    <property type="entry name" value="Hexapep"/>
</dbReference>
<keyword evidence="2" id="KW-1185">Reference proteome</keyword>
<accession>A0ABU2FV73</accession>
<evidence type="ECO:0000313" key="1">
    <source>
        <dbReference type="EMBL" id="MDS0284660.1"/>
    </source>
</evidence>
<dbReference type="CDD" id="cd04647">
    <property type="entry name" value="LbH_MAT_like"/>
    <property type="match status" value="1"/>
</dbReference>
<protein>
    <submittedName>
        <fullName evidence="1">Acyltransferase</fullName>
    </submittedName>
</protein>
<dbReference type="Gene3D" id="2.160.10.10">
    <property type="entry name" value="Hexapeptide repeat proteins"/>
    <property type="match status" value="1"/>
</dbReference>
<dbReference type="EMBL" id="JAMQOS010000009">
    <property type="protein sequence ID" value="MDS0284660.1"/>
    <property type="molecule type" value="Genomic_DNA"/>
</dbReference>
<dbReference type="PANTHER" id="PTHR23416">
    <property type="entry name" value="SIALIC ACID SYNTHASE-RELATED"/>
    <property type="match status" value="1"/>
</dbReference>
<evidence type="ECO:0000313" key="2">
    <source>
        <dbReference type="Proteomes" id="UP001268864"/>
    </source>
</evidence>
<dbReference type="RefSeq" id="WP_310902326.1">
    <property type="nucleotide sequence ID" value="NZ_JAMQOS010000009.1"/>
</dbReference>
<reference evidence="1 2" key="1">
    <citation type="submission" date="2022-06" db="EMBL/GenBank/DDBJ databases">
        <title>Halomicroarcula sp. a new haloarchaeum isolate from saline soil.</title>
        <authorList>
            <person name="Strakova D."/>
            <person name="Galisteo C."/>
            <person name="Sanchez-Porro C."/>
            <person name="Ventosa A."/>
        </authorList>
    </citation>
    <scope>NUCLEOTIDE SEQUENCE [LARGE SCALE GENOMIC DNA]</scope>
    <source>
        <strain evidence="1 2">S3CR25-11</strain>
    </source>
</reference>
<dbReference type="SUPFAM" id="SSF51161">
    <property type="entry name" value="Trimeric LpxA-like enzymes"/>
    <property type="match status" value="1"/>
</dbReference>
<dbReference type="InterPro" id="IPR051159">
    <property type="entry name" value="Hexapeptide_acetyltransf"/>
</dbReference>
<gene>
    <name evidence="1" type="ORF">NDI86_21400</name>
</gene>
<dbReference type="Proteomes" id="UP001268864">
    <property type="component" value="Unassembled WGS sequence"/>
</dbReference>
<sequence length="198" mass="20736">MSRNVRELLASKGPVTFLSLCKSYLSSTLYRHTLDARENVSIHSAVEIDRTTSLGTSGTITLKRGCQLRRNVVISPSGGDVTVGEDSLLNISVTLLGQGSVTIGADVLVGPQTTIVAANHTFEDPEATISSQEITREGIEIEDDVWIGANCTVLDGVTIGEGAVVAAGSVVTDSVPPYTVVGGTPASELKRRGPEATR</sequence>
<name>A0ABU2FV73_9EURY</name>
<organism evidence="1 2">
    <name type="scientific">Haloarcula onubensis</name>
    <dbReference type="NCBI Taxonomy" id="2950539"/>
    <lineage>
        <taxon>Archaea</taxon>
        <taxon>Methanobacteriati</taxon>
        <taxon>Methanobacteriota</taxon>
        <taxon>Stenosarchaea group</taxon>
        <taxon>Halobacteria</taxon>
        <taxon>Halobacteriales</taxon>
        <taxon>Haloarculaceae</taxon>
        <taxon>Haloarcula</taxon>
    </lineage>
</organism>
<comment type="caution">
    <text evidence="1">The sequence shown here is derived from an EMBL/GenBank/DDBJ whole genome shotgun (WGS) entry which is preliminary data.</text>
</comment>